<dbReference type="InterPro" id="IPR036162">
    <property type="entry name" value="Resolvase-like_N_sf"/>
</dbReference>
<dbReference type="SMART" id="SM00857">
    <property type="entry name" value="Resolvase"/>
    <property type="match status" value="1"/>
</dbReference>
<evidence type="ECO:0000259" key="2">
    <source>
        <dbReference type="PROSITE" id="PS51736"/>
    </source>
</evidence>
<feature type="coiled-coil region" evidence="1">
    <location>
        <begin position="378"/>
        <end position="405"/>
    </location>
</feature>
<dbReference type="InterPro" id="IPR011109">
    <property type="entry name" value="DNA_bind_recombinase_dom"/>
</dbReference>
<feature type="domain" description="Resolvase/invertase-type recombinase catalytic" evidence="2">
    <location>
        <begin position="15"/>
        <end position="164"/>
    </location>
</feature>
<dbReference type="OrthoDB" id="4500247at2"/>
<dbReference type="InterPro" id="IPR050639">
    <property type="entry name" value="SSR_resolvase"/>
</dbReference>
<evidence type="ECO:0000313" key="4">
    <source>
        <dbReference type="EMBL" id="QBE49690.1"/>
    </source>
</evidence>
<feature type="domain" description="Recombinase" evidence="3">
    <location>
        <begin position="171"/>
        <end position="289"/>
    </location>
</feature>
<dbReference type="EMBL" id="CP035806">
    <property type="protein sequence ID" value="QBE49690.1"/>
    <property type="molecule type" value="Genomic_DNA"/>
</dbReference>
<dbReference type="PANTHER" id="PTHR30461">
    <property type="entry name" value="DNA-INVERTASE FROM LAMBDOID PROPHAGE"/>
    <property type="match status" value="1"/>
</dbReference>
<dbReference type="Gene3D" id="3.90.1750.20">
    <property type="entry name" value="Putative Large Serine Recombinase, Chain B, Domain 2"/>
    <property type="match status" value="1"/>
</dbReference>
<name>A0A4P6KHB9_9MICO</name>
<dbReference type="Pfam" id="PF07508">
    <property type="entry name" value="Recombinase"/>
    <property type="match status" value="1"/>
</dbReference>
<accession>A0A4P6KHB9</accession>
<dbReference type="PANTHER" id="PTHR30461:SF23">
    <property type="entry name" value="DNA RECOMBINASE-RELATED"/>
    <property type="match status" value="1"/>
</dbReference>
<dbReference type="GO" id="GO:0003677">
    <property type="term" value="F:DNA binding"/>
    <property type="evidence" value="ECO:0007669"/>
    <property type="project" value="InterPro"/>
</dbReference>
<dbReference type="AlphaFoldDB" id="A0A4P6KHB9"/>
<dbReference type="GO" id="GO:0000150">
    <property type="term" value="F:DNA strand exchange activity"/>
    <property type="evidence" value="ECO:0007669"/>
    <property type="project" value="InterPro"/>
</dbReference>
<keyword evidence="5" id="KW-1185">Reference proteome</keyword>
<dbReference type="InterPro" id="IPR038109">
    <property type="entry name" value="DNA_bind_recomb_sf"/>
</dbReference>
<organism evidence="4 5">
    <name type="scientific">Leucobacter triazinivorans</name>
    <dbReference type="NCBI Taxonomy" id="1784719"/>
    <lineage>
        <taxon>Bacteria</taxon>
        <taxon>Bacillati</taxon>
        <taxon>Actinomycetota</taxon>
        <taxon>Actinomycetes</taxon>
        <taxon>Micrococcales</taxon>
        <taxon>Microbacteriaceae</taxon>
        <taxon>Leucobacter</taxon>
    </lineage>
</organism>
<proteinExistence type="predicted"/>
<protein>
    <submittedName>
        <fullName evidence="4">Recombinase family protein</fullName>
    </submittedName>
</protein>
<dbReference type="Proteomes" id="UP000289260">
    <property type="component" value="Chromosome"/>
</dbReference>
<dbReference type="PROSITE" id="PS51737">
    <property type="entry name" value="RECOMBINASE_DNA_BIND"/>
    <property type="match status" value="1"/>
</dbReference>
<gene>
    <name evidence="4" type="ORF">EVS81_13370</name>
</gene>
<dbReference type="SUPFAM" id="SSF53041">
    <property type="entry name" value="Resolvase-like"/>
    <property type="match status" value="1"/>
</dbReference>
<sequence length="509" mass="58095">MDAKAITRSPESETAALIYTRASMDRHYLMRSTDDQETDCRSWCDQQGWRVARVITDANRSASQWRTREREGFEEALQLIASKEYAAFVTWEPSRAGRELAAYIQLRAACQAAGVLYLTKGRVYDFARSDDAFMMGLEFLTAEKDAAVIRERQLRTVRLNAQKGRPHGRLPYGYRRVYDENTGVLLRQEIDPEKAAIITTAVDEILHGVPVNRIITRLNRDGIPTPMKPLSDKTRGWMNATLVQIIRSPTIAGLRKYQGEVIGEADWPAIIPIEKWEKVNRVLADKARRTRYVEEDNHSHPKWLLSFVARCGFCGRFLARVLNVVPRKNGKPRNNYVCQHIGCRRISIDVERTDAYVLEALLSWLSTPESLAVLAGSDDNWNDRVREAEEQAVALRDRLDQAAEQYAEGKISLAMLANVEQRLTPQIEQAAREAVPPVADATVLDLINANDIRTAWELLDLLEQRRLLKMLLDIRIEKSQLMGGIFDYSRIKIAPRFVAPETYQWRSVA</sequence>
<evidence type="ECO:0000259" key="3">
    <source>
        <dbReference type="PROSITE" id="PS51737"/>
    </source>
</evidence>
<dbReference type="InterPro" id="IPR006119">
    <property type="entry name" value="Resolv_N"/>
</dbReference>
<evidence type="ECO:0000313" key="5">
    <source>
        <dbReference type="Proteomes" id="UP000289260"/>
    </source>
</evidence>
<keyword evidence="1" id="KW-0175">Coiled coil</keyword>
<evidence type="ECO:0000256" key="1">
    <source>
        <dbReference type="SAM" id="Coils"/>
    </source>
</evidence>
<dbReference type="Pfam" id="PF00239">
    <property type="entry name" value="Resolvase"/>
    <property type="match status" value="1"/>
</dbReference>
<dbReference type="Gene3D" id="3.40.50.1390">
    <property type="entry name" value="Resolvase, N-terminal catalytic domain"/>
    <property type="match status" value="1"/>
</dbReference>
<dbReference type="KEGG" id="ltr:EVS81_13370"/>
<dbReference type="CDD" id="cd00338">
    <property type="entry name" value="Ser_Recombinase"/>
    <property type="match status" value="1"/>
</dbReference>
<dbReference type="PROSITE" id="PS51736">
    <property type="entry name" value="RECOMBINASES_3"/>
    <property type="match status" value="1"/>
</dbReference>
<reference evidence="4 5" key="1">
    <citation type="submission" date="2019-02" db="EMBL/GenBank/DDBJ databases">
        <authorList>
            <person name="Sun L."/>
            <person name="Pan D."/>
            <person name="Wu X."/>
        </authorList>
    </citation>
    <scope>NUCLEOTIDE SEQUENCE [LARGE SCALE GENOMIC DNA]</scope>
    <source>
        <strain evidence="4 5">JW-1</strain>
    </source>
</reference>